<evidence type="ECO:0000256" key="1">
    <source>
        <dbReference type="SAM" id="Phobius"/>
    </source>
</evidence>
<protein>
    <submittedName>
        <fullName evidence="2">Uncharacterized protein</fullName>
    </submittedName>
</protein>
<sequence>MKNLYQQLIQYSVEQRIKKLERQGQNFKREKIVKEMEAVNPIAIFMAFGALIWFVDDSFNFGMFNLFLPYLLIIFYALILIGLNHYFGWIRLKK</sequence>
<organism evidence="2">
    <name type="scientific">marine metagenome</name>
    <dbReference type="NCBI Taxonomy" id="408172"/>
    <lineage>
        <taxon>unclassified sequences</taxon>
        <taxon>metagenomes</taxon>
        <taxon>ecological metagenomes</taxon>
    </lineage>
</organism>
<keyword evidence="1" id="KW-0812">Transmembrane</keyword>
<evidence type="ECO:0000313" key="2">
    <source>
        <dbReference type="EMBL" id="SVC94142.1"/>
    </source>
</evidence>
<dbReference type="EMBL" id="UINC01119962">
    <property type="protein sequence ID" value="SVC94142.1"/>
    <property type="molecule type" value="Genomic_DNA"/>
</dbReference>
<gene>
    <name evidence="2" type="ORF">METZ01_LOCUS346996</name>
</gene>
<feature type="transmembrane region" description="Helical" evidence="1">
    <location>
        <begin position="67"/>
        <end position="87"/>
    </location>
</feature>
<accession>A0A382RA95</accession>
<dbReference type="AlphaFoldDB" id="A0A382RA95"/>
<keyword evidence="1" id="KW-0472">Membrane</keyword>
<keyword evidence="1" id="KW-1133">Transmembrane helix</keyword>
<name>A0A382RA95_9ZZZZ</name>
<feature type="transmembrane region" description="Helical" evidence="1">
    <location>
        <begin position="38"/>
        <end position="55"/>
    </location>
</feature>
<reference evidence="2" key="1">
    <citation type="submission" date="2018-05" db="EMBL/GenBank/DDBJ databases">
        <authorList>
            <person name="Lanie J.A."/>
            <person name="Ng W.-L."/>
            <person name="Kazmierczak K.M."/>
            <person name="Andrzejewski T.M."/>
            <person name="Davidsen T.M."/>
            <person name="Wayne K.J."/>
            <person name="Tettelin H."/>
            <person name="Glass J.I."/>
            <person name="Rusch D."/>
            <person name="Podicherti R."/>
            <person name="Tsui H.-C.T."/>
            <person name="Winkler M.E."/>
        </authorList>
    </citation>
    <scope>NUCLEOTIDE SEQUENCE</scope>
</reference>
<proteinExistence type="predicted"/>